<organism evidence="1 2">
    <name type="scientific">Hibiscus sabdariffa</name>
    <name type="common">roselle</name>
    <dbReference type="NCBI Taxonomy" id="183260"/>
    <lineage>
        <taxon>Eukaryota</taxon>
        <taxon>Viridiplantae</taxon>
        <taxon>Streptophyta</taxon>
        <taxon>Embryophyta</taxon>
        <taxon>Tracheophyta</taxon>
        <taxon>Spermatophyta</taxon>
        <taxon>Magnoliopsida</taxon>
        <taxon>eudicotyledons</taxon>
        <taxon>Gunneridae</taxon>
        <taxon>Pentapetalae</taxon>
        <taxon>rosids</taxon>
        <taxon>malvids</taxon>
        <taxon>Malvales</taxon>
        <taxon>Malvaceae</taxon>
        <taxon>Malvoideae</taxon>
        <taxon>Hibiscus</taxon>
    </lineage>
</organism>
<proteinExistence type="predicted"/>
<name>A0ABR2TFG5_9ROSI</name>
<comment type="caution">
    <text evidence="1">The sequence shown here is derived from an EMBL/GenBank/DDBJ whole genome shotgun (WGS) entry which is preliminary data.</text>
</comment>
<keyword evidence="2" id="KW-1185">Reference proteome</keyword>
<accession>A0ABR2TFG5</accession>
<dbReference type="EMBL" id="JBBPBN010000006">
    <property type="protein sequence ID" value="KAK9035903.1"/>
    <property type="molecule type" value="Genomic_DNA"/>
</dbReference>
<sequence>MWLVGPLLAGSSLWPGLKVELRCQMGSDRAACIRTRVNPLTRYPYGSNVRKGEPILCCILSLFAQNQRALMRNPSCLMWEPPPPLWLPPPLLRLSTPAAAVSSRLLFSPFSPSRVRSQLLRPQMPKSGPKPYGLREDSPSSMVGSACLRHQNVRRRPLFLSPKSISSEMAANAPNRDRISSTLDLDSIPFPCRTDLVSKHMVLYTTTTISTVGFRRWSLRGWVSMKIIRRDKDQGTIAGADT</sequence>
<gene>
    <name evidence="1" type="ORF">V6N11_077927</name>
</gene>
<protein>
    <submittedName>
        <fullName evidence="1">Uncharacterized protein</fullName>
    </submittedName>
</protein>
<evidence type="ECO:0000313" key="1">
    <source>
        <dbReference type="EMBL" id="KAK9035903.1"/>
    </source>
</evidence>
<dbReference type="Proteomes" id="UP001396334">
    <property type="component" value="Unassembled WGS sequence"/>
</dbReference>
<reference evidence="1 2" key="1">
    <citation type="journal article" date="2024" name="G3 (Bethesda)">
        <title>Genome assembly of Hibiscus sabdariffa L. provides insights into metabolisms of medicinal natural products.</title>
        <authorList>
            <person name="Kim T."/>
        </authorList>
    </citation>
    <scope>NUCLEOTIDE SEQUENCE [LARGE SCALE GENOMIC DNA]</scope>
    <source>
        <strain evidence="1">TK-2024</strain>
        <tissue evidence="1">Old leaves</tissue>
    </source>
</reference>
<evidence type="ECO:0000313" key="2">
    <source>
        <dbReference type="Proteomes" id="UP001396334"/>
    </source>
</evidence>